<evidence type="ECO:0000256" key="2">
    <source>
        <dbReference type="ARBA" id="ARBA00022857"/>
    </source>
</evidence>
<dbReference type="InterPro" id="IPR004653">
    <property type="entry name" value="DusA"/>
</dbReference>
<name>A0ABQ6N1X4_9STRA</name>
<keyword evidence="3" id="KW-0694">RNA-binding</keyword>
<dbReference type="PANTHER" id="PTHR42907">
    <property type="entry name" value="FMN-LINKED OXIDOREDUCTASES SUPERFAMILY PROTEIN"/>
    <property type="match status" value="1"/>
</dbReference>
<proteinExistence type="predicted"/>
<keyword evidence="6" id="KW-1185">Reference proteome</keyword>
<dbReference type="Proteomes" id="UP001165060">
    <property type="component" value="Unassembled WGS sequence"/>
</dbReference>
<feature type="domain" description="DUS-like FMN-binding" evidence="4">
    <location>
        <begin position="5"/>
        <end position="126"/>
    </location>
</feature>
<organism evidence="5 6">
    <name type="scientific">Tetraparma gracilis</name>
    <dbReference type="NCBI Taxonomy" id="2962635"/>
    <lineage>
        <taxon>Eukaryota</taxon>
        <taxon>Sar</taxon>
        <taxon>Stramenopiles</taxon>
        <taxon>Ochrophyta</taxon>
        <taxon>Bolidophyceae</taxon>
        <taxon>Parmales</taxon>
        <taxon>Triparmaceae</taxon>
        <taxon>Tetraparma</taxon>
    </lineage>
</organism>
<keyword evidence="2" id="KW-0521">NADP</keyword>
<comment type="caution">
    <text evidence="5">The sequence shown here is derived from an EMBL/GenBank/DDBJ whole genome shotgun (WGS) entry which is preliminary data.</text>
</comment>
<dbReference type="InterPro" id="IPR013785">
    <property type="entry name" value="Aldolase_TIM"/>
</dbReference>
<dbReference type="EMBL" id="BRYB01002046">
    <property type="protein sequence ID" value="GMI38683.1"/>
    <property type="molecule type" value="Genomic_DNA"/>
</dbReference>
<evidence type="ECO:0000313" key="5">
    <source>
        <dbReference type="EMBL" id="GMI38683.1"/>
    </source>
</evidence>
<protein>
    <recommendedName>
        <fullName evidence="4">DUS-like FMN-binding domain-containing protein</fullName>
    </recommendedName>
</protein>
<reference evidence="5 6" key="1">
    <citation type="journal article" date="2023" name="Commun. Biol.">
        <title>Genome analysis of Parmales, the sister group of diatoms, reveals the evolutionary specialization of diatoms from phago-mixotrophs to photoautotrophs.</title>
        <authorList>
            <person name="Ban H."/>
            <person name="Sato S."/>
            <person name="Yoshikawa S."/>
            <person name="Yamada K."/>
            <person name="Nakamura Y."/>
            <person name="Ichinomiya M."/>
            <person name="Sato N."/>
            <person name="Blanc-Mathieu R."/>
            <person name="Endo H."/>
            <person name="Kuwata A."/>
            <person name="Ogata H."/>
        </authorList>
    </citation>
    <scope>NUCLEOTIDE SEQUENCE [LARGE SCALE GENOMIC DNA]</scope>
</reference>
<evidence type="ECO:0000256" key="3">
    <source>
        <dbReference type="ARBA" id="ARBA00022884"/>
    </source>
</evidence>
<gene>
    <name evidence="5" type="ORF">TeGR_g13731</name>
</gene>
<dbReference type="Gene3D" id="3.20.20.70">
    <property type="entry name" value="Aldolase class I"/>
    <property type="match status" value="1"/>
</dbReference>
<dbReference type="SUPFAM" id="SSF51395">
    <property type="entry name" value="FMN-linked oxidoreductases"/>
    <property type="match status" value="1"/>
</dbReference>
<sequence>MPHLKVHLNGGVNSIKEILSAVRDSEEGEGPPIDGVMVGRGIVSQPWYFSSLDRVIYDDGATNGIETRRDLVRAYGVHADLEEAHEGSKRARRRILRPLHTLFNGESHAKRWRQAIDKIMNSAGSKRNGYSKKELSEDEPKLSELLEGALDAMSEEAVGRTREETLEVLLVQDEVAEKARREGKDVVSHDSVAREAIKLWDAERKAMRETEEGEALSPGETEDDILARLKI</sequence>
<evidence type="ECO:0000313" key="6">
    <source>
        <dbReference type="Proteomes" id="UP001165060"/>
    </source>
</evidence>
<evidence type="ECO:0000256" key="1">
    <source>
        <dbReference type="ARBA" id="ARBA00022555"/>
    </source>
</evidence>
<evidence type="ECO:0000259" key="4">
    <source>
        <dbReference type="Pfam" id="PF01207"/>
    </source>
</evidence>
<dbReference type="Pfam" id="PF01207">
    <property type="entry name" value="Dus"/>
    <property type="match status" value="1"/>
</dbReference>
<dbReference type="InterPro" id="IPR035587">
    <property type="entry name" value="DUS-like_FMN-bd"/>
</dbReference>
<dbReference type="PANTHER" id="PTHR42907:SF1">
    <property type="entry name" value="FMN-LINKED OXIDOREDUCTASES SUPERFAMILY PROTEIN"/>
    <property type="match status" value="1"/>
</dbReference>
<accession>A0ABQ6N1X4</accession>
<keyword evidence="1" id="KW-0820">tRNA-binding</keyword>